<dbReference type="PANTHER" id="PTHR22926:SF5">
    <property type="entry name" value="PHOSPHO-N-ACETYLMURAMOYL-PENTAPEPTIDE-TRANSFERASE HOMOLOG"/>
    <property type="match status" value="1"/>
</dbReference>
<keyword evidence="6 8" id="KW-0472">Membrane</keyword>
<dbReference type="InterPro" id="IPR000715">
    <property type="entry name" value="Glycosyl_transferase_4"/>
</dbReference>
<feature type="transmembrane region" description="Helical" evidence="8">
    <location>
        <begin position="170"/>
        <end position="188"/>
    </location>
</feature>
<dbReference type="AlphaFoldDB" id="A0A9D1KS17"/>
<feature type="transmembrane region" description="Helical" evidence="8">
    <location>
        <begin position="56"/>
        <end position="73"/>
    </location>
</feature>
<dbReference type="GO" id="GO:0008963">
    <property type="term" value="F:phospho-N-acetylmuramoyl-pentapeptide-transferase activity"/>
    <property type="evidence" value="ECO:0007669"/>
    <property type="project" value="InterPro"/>
</dbReference>
<reference evidence="9" key="2">
    <citation type="journal article" date="2021" name="PeerJ">
        <title>Extensive microbial diversity within the chicken gut microbiome revealed by metagenomics and culture.</title>
        <authorList>
            <person name="Gilroy R."/>
            <person name="Ravi A."/>
            <person name="Getino M."/>
            <person name="Pursley I."/>
            <person name="Horton D.L."/>
            <person name="Alikhan N.F."/>
            <person name="Baker D."/>
            <person name="Gharbi K."/>
            <person name="Hall N."/>
            <person name="Watson M."/>
            <person name="Adriaenssens E.M."/>
            <person name="Foster-Nyarko E."/>
            <person name="Jarju S."/>
            <person name="Secka A."/>
            <person name="Antonio M."/>
            <person name="Oren A."/>
            <person name="Chaudhuri R.R."/>
            <person name="La Ragione R."/>
            <person name="Hildebrand F."/>
            <person name="Pallen M.J."/>
        </authorList>
    </citation>
    <scope>NUCLEOTIDE SEQUENCE</scope>
    <source>
        <strain evidence="9">ChiBcec7-5410</strain>
    </source>
</reference>
<dbReference type="Proteomes" id="UP000824160">
    <property type="component" value="Unassembled WGS sequence"/>
</dbReference>
<evidence type="ECO:0000256" key="7">
    <source>
        <dbReference type="PIRSR" id="PIRSR600715-1"/>
    </source>
</evidence>
<gene>
    <name evidence="9" type="ORF">IAC43_02405</name>
</gene>
<feature type="transmembrane region" description="Helical" evidence="8">
    <location>
        <begin position="12"/>
        <end position="31"/>
    </location>
</feature>
<feature type="transmembrane region" description="Helical" evidence="8">
    <location>
        <begin position="110"/>
        <end position="133"/>
    </location>
</feature>
<dbReference type="PROSITE" id="PS01348">
    <property type="entry name" value="MRAY_2"/>
    <property type="match status" value="1"/>
</dbReference>
<dbReference type="InterPro" id="IPR003524">
    <property type="entry name" value="PNAcMuramoyl-5peptid_Trfase"/>
</dbReference>
<dbReference type="Pfam" id="PF00953">
    <property type="entry name" value="Glycos_transf_4"/>
    <property type="match status" value="1"/>
</dbReference>
<evidence type="ECO:0000256" key="2">
    <source>
        <dbReference type="ARBA" id="ARBA00005583"/>
    </source>
</evidence>
<evidence type="ECO:0000256" key="5">
    <source>
        <dbReference type="ARBA" id="ARBA00022989"/>
    </source>
</evidence>
<evidence type="ECO:0000313" key="10">
    <source>
        <dbReference type="Proteomes" id="UP000824160"/>
    </source>
</evidence>
<evidence type="ECO:0000256" key="4">
    <source>
        <dbReference type="ARBA" id="ARBA00022692"/>
    </source>
</evidence>
<keyword evidence="7" id="KW-0479">Metal-binding</keyword>
<organism evidence="9 10">
    <name type="scientific">Candidatus Faecivivens stercoripullorum</name>
    <dbReference type="NCBI Taxonomy" id="2840805"/>
    <lineage>
        <taxon>Bacteria</taxon>
        <taxon>Bacillati</taxon>
        <taxon>Bacillota</taxon>
        <taxon>Clostridia</taxon>
        <taxon>Eubacteriales</taxon>
        <taxon>Oscillospiraceae</taxon>
        <taxon>Oscillospiraceae incertae sedis</taxon>
        <taxon>Candidatus Faecivivens</taxon>
    </lineage>
</organism>
<evidence type="ECO:0000256" key="6">
    <source>
        <dbReference type="ARBA" id="ARBA00023136"/>
    </source>
</evidence>
<evidence type="ECO:0000313" key="9">
    <source>
        <dbReference type="EMBL" id="HIT94016.1"/>
    </source>
</evidence>
<dbReference type="GO" id="GO:0005886">
    <property type="term" value="C:plasma membrane"/>
    <property type="evidence" value="ECO:0007669"/>
    <property type="project" value="TreeGrafter"/>
</dbReference>
<feature type="binding site" evidence="7">
    <location>
        <position position="163"/>
    </location>
    <ligand>
        <name>Mg(2+)</name>
        <dbReference type="ChEBI" id="CHEBI:18420"/>
    </ligand>
</feature>
<sequence length="316" mass="34068">MLSTVFGLSSPLLFLGVLTAFALSFFGIRFGQNSLPRDGGRKFAVNGELSRGKPRGAGLIFVGAFTIAGLLFVPFTAETLIYILLVVAGMLSGYLDDAAEKPWNEYKKGLIDLIIALAGAFTYVNFNGSAIAIPFTDIIVELPRWLYIILGVVLIWGSINVTNCTDGVDGLSGTLSMITMGSFAILCLSTDKSFSFLCGIMIAVILAYQWFNASPSVLMMGDAGSRAMGLFIAFAAMKSGNPLIYLLLGLVMILDGGLGLVKISLKRFLKISILKNTRTPLHDHARKNMGWSDPQTVYRFAIIQAIICFAAISLSM</sequence>
<accession>A0A9D1KS17</accession>
<feature type="transmembrane region" description="Helical" evidence="8">
    <location>
        <begin position="194"/>
        <end position="211"/>
    </location>
</feature>
<dbReference type="PANTHER" id="PTHR22926">
    <property type="entry name" value="PHOSPHO-N-ACETYLMURAMOYL-PENTAPEPTIDE-TRANSFERASE"/>
    <property type="match status" value="1"/>
</dbReference>
<dbReference type="GO" id="GO:0044038">
    <property type="term" value="P:cell wall macromolecule biosynthetic process"/>
    <property type="evidence" value="ECO:0007669"/>
    <property type="project" value="TreeGrafter"/>
</dbReference>
<name>A0A9D1KS17_9FIRM</name>
<evidence type="ECO:0000256" key="3">
    <source>
        <dbReference type="ARBA" id="ARBA00022679"/>
    </source>
</evidence>
<comment type="cofactor">
    <cofactor evidence="7">
        <name>Mg(2+)</name>
        <dbReference type="ChEBI" id="CHEBI:18420"/>
    </cofactor>
</comment>
<dbReference type="EMBL" id="DVLW01000067">
    <property type="protein sequence ID" value="HIT94016.1"/>
    <property type="molecule type" value="Genomic_DNA"/>
</dbReference>
<keyword evidence="7" id="KW-0460">Magnesium</keyword>
<dbReference type="CDD" id="cd06852">
    <property type="entry name" value="GT_MraY"/>
    <property type="match status" value="1"/>
</dbReference>
<dbReference type="InterPro" id="IPR018480">
    <property type="entry name" value="PNAcMuramoyl-5peptid_Trfase_CS"/>
</dbReference>
<feature type="binding site" evidence="7">
    <location>
        <position position="222"/>
    </location>
    <ligand>
        <name>Mg(2+)</name>
        <dbReference type="ChEBI" id="CHEBI:18420"/>
    </ligand>
</feature>
<feature type="transmembrane region" description="Helical" evidence="8">
    <location>
        <begin position="145"/>
        <end position="163"/>
    </location>
</feature>
<comment type="similarity">
    <text evidence="2">Belongs to the glycosyltransferase 4 family. MraY subfamily.</text>
</comment>
<keyword evidence="5 8" id="KW-1133">Transmembrane helix</keyword>
<comment type="subcellular location">
    <subcellularLocation>
        <location evidence="1">Membrane</location>
        <topology evidence="1">Multi-pass membrane protein</topology>
    </subcellularLocation>
</comment>
<feature type="transmembrane region" description="Helical" evidence="8">
    <location>
        <begin position="243"/>
        <end position="265"/>
    </location>
</feature>
<evidence type="ECO:0000256" key="1">
    <source>
        <dbReference type="ARBA" id="ARBA00004141"/>
    </source>
</evidence>
<comment type="caution">
    <text evidence="9">The sequence shown here is derived from an EMBL/GenBank/DDBJ whole genome shotgun (WGS) entry which is preliminary data.</text>
</comment>
<proteinExistence type="inferred from homology"/>
<reference evidence="9" key="1">
    <citation type="submission" date="2020-10" db="EMBL/GenBank/DDBJ databases">
        <authorList>
            <person name="Gilroy R."/>
        </authorList>
    </citation>
    <scope>NUCLEOTIDE SEQUENCE</scope>
    <source>
        <strain evidence="9">ChiBcec7-5410</strain>
    </source>
</reference>
<protein>
    <submittedName>
        <fullName evidence="9">Phospho-N-acetylmuramoyl-pentapeptide-transferase</fullName>
    </submittedName>
</protein>
<keyword evidence="4 8" id="KW-0812">Transmembrane</keyword>
<keyword evidence="3" id="KW-0808">Transferase</keyword>
<evidence type="ECO:0000256" key="8">
    <source>
        <dbReference type="SAM" id="Phobius"/>
    </source>
</evidence>
<dbReference type="GO" id="GO:0046872">
    <property type="term" value="F:metal ion binding"/>
    <property type="evidence" value="ECO:0007669"/>
    <property type="project" value="UniProtKB-KW"/>
</dbReference>
<feature type="transmembrane region" description="Helical" evidence="8">
    <location>
        <begin position="296"/>
        <end position="314"/>
    </location>
</feature>
<dbReference type="GO" id="GO:0071555">
    <property type="term" value="P:cell wall organization"/>
    <property type="evidence" value="ECO:0007669"/>
    <property type="project" value="TreeGrafter"/>
</dbReference>